<evidence type="ECO:0000313" key="1">
    <source>
        <dbReference type="EMBL" id="UXD21737.1"/>
    </source>
</evidence>
<dbReference type="PANTHER" id="PTHR19288">
    <property type="entry name" value="4-NITROPHENYLPHOSPHATASE-RELATED"/>
    <property type="match status" value="1"/>
</dbReference>
<protein>
    <submittedName>
        <fullName evidence="1">Haloacid dehalogenase</fullName>
    </submittedName>
</protein>
<gene>
    <name evidence="1" type="ORF">IPA_07400</name>
</gene>
<name>A0A977PK86_9CREN</name>
<proteinExistence type="predicted"/>
<reference evidence="1" key="1">
    <citation type="submission" date="2013-11" db="EMBL/GenBank/DDBJ databases">
        <title>Comparative genomics of Ignicoccus.</title>
        <authorList>
            <person name="Podar M."/>
        </authorList>
    </citation>
    <scope>NUCLEOTIDE SEQUENCE</scope>
    <source>
        <strain evidence="1">DSM 13166</strain>
    </source>
</reference>
<dbReference type="Gene3D" id="3.40.50.1000">
    <property type="entry name" value="HAD superfamily/HAD-like"/>
    <property type="match status" value="2"/>
</dbReference>
<dbReference type="InterPro" id="IPR036412">
    <property type="entry name" value="HAD-like_sf"/>
</dbReference>
<dbReference type="InterPro" id="IPR006357">
    <property type="entry name" value="HAD-SF_hydro_IIA"/>
</dbReference>
<dbReference type="KEGG" id="ipc:IPA_07400"/>
<dbReference type="NCBIfam" id="TIGR01460">
    <property type="entry name" value="HAD-SF-IIA"/>
    <property type="match status" value="1"/>
</dbReference>
<dbReference type="EMBL" id="CP006868">
    <property type="protein sequence ID" value="UXD21737.1"/>
    <property type="molecule type" value="Genomic_DNA"/>
</dbReference>
<sequence length="243" mass="26500">MDLMLWIVDLDGVVWKGKEYIWENVEALKRLEGEKVFLTNKATSRWEIRRRLEKVGLEGEVVTSAYIAAQYLKERGVESAFALGPFGLYEELALAGIHPTENSELAEAVVVGLDPFFTYSKVAEASKIVRDGKLFVATNADKVYPTERGPMPGAGSLVEAIRAASGKDPVVVGKPSKIAFKVASKGRRDVIVIGDKMETDMKMAIENGVRGVLVLTGVTSSPPSRTSENIRVVGSLRELLDSS</sequence>
<dbReference type="PANTHER" id="PTHR19288:SF46">
    <property type="entry name" value="HALOACID DEHALOGENASE-LIKE HYDROLASE DOMAIN-CONTAINING PROTEIN 2"/>
    <property type="match status" value="1"/>
</dbReference>
<dbReference type="Pfam" id="PF13242">
    <property type="entry name" value="Hydrolase_like"/>
    <property type="match status" value="1"/>
</dbReference>
<organism evidence="1 2">
    <name type="scientific">Ignicoccus pacificus DSM 13166</name>
    <dbReference type="NCBI Taxonomy" id="940294"/>
    <lineage>
        <taxon>Archaea</taxon>
        <taxon>Thermoproteota</taxon>
        <taxon>Thermoprotei</taxon>
        <taxon>Desulfurococcales</taxon>
        <taxon>Desulfurococcaceae</taxon>
        <taxon>Ignicoccus</taxon>
    </lineage>
</organism>
<evidence type="ECO:0000313" key="2">
    <source>
        <dbReference type="Proteomes" id="UP001063698"/>
    </source>
</evidence>
<keyword evidence="2" id="KW-1185">Reference proteome</keyword>
<dbReference type="Proteomes" id="UP001063698">
    <property type="component" value="Chromosome"/>
</dbReference>
<dbReference type="InterPro" id="IPR023214">
    <property type="entry name" value="HAD_sf"/>
</dbReference>
<dbReference type="Pfam" id="PF13344">
    <property type="entry name" value="Hydrolase_6"/>
    <property type="match status" value="1"/>
</dbReference>
<dbReference type="GO" id="GO:0016791">
    <property type="term" value="F:phosphatase activity"/>
    <property type="evidence" value="ECO:0007669"/>
    <property type="project" value="TreeGrafter"/>
</dbReference>
<dbReference type="AlphaFoldDB" id="A0A977PK86"/>
<dbReference type="GO" id="GO:0005737">
    <property type="term" value="C:cytoplasm"/>
    <property type="evidence" value="ECO:0007669"/>
    <property type="project" value="TreeGrafter"/>
</dbReference>
<accession>A0A977PK86</accession>
<dbReference type="SUPFAM" id="SSF56784">
    <property type="entry name" value="HAD-like"/>
    <property type="match status" value="1"/>
</dbReference>